<gene>
    <name evidence="1" type="ORF">ALQ39_05759</name>
</gene>
<protein>
    <submittedName>
        <fullName evidence="1">Uncharacterized protein</fullName>
    </submittedName>
</protein>
<comment type="caution">
    <text evidence="1">The sequence shown here is derived from an EMBL/GenBank/DDBJ whole genome shotgun (WGS) entry which is preliminary data.</text>
</comment>
<evidence type="ECO:0000313" key="1">
    <source>
        <dbReference type="EMBL" id="RMO48863.1"/>
    </source>
</evidence>
<reference evidence="1 2" key="1">
    <citation type="submission" date="2018-08" db="EMBL/GenBank/DDBJ databases">
        <title>Recombination of ecologically and evolutionarily significant loci maintains genetic cohesion in the Pseudomonas syringae species complex.</title>
        <authorList>
            <person name="Dillon M."/>
            <person name="Thakur S."/>
            <person name="Almeida R.N.D."/>
            <person name="Weir B.S."/>
            <person name="Guttman D.S."/>
        </authorList>
    </citation>
    <scope>NUCLEOTIDE SEQUENCE [LARGE SCALE GENOMIC DNA]</scope>
    <source>
        <strain evidence="1 2">ICMP 4316</strain>
    </source>
</reference>
<dbReference type="Proteomes" id="UP000275613">
    <property type="component" value="Unassembled WGS sequence"/>
</dbReference>
<name>A0A3M3VVM1_PSEA0</name>
<accession>A0A3M3VVM1</accession>
<sequence>MAFFRIDAELGDGFRHHFRFDIATIRQSFQGCQHNEVTIDFKEVTQLLAAVATAETVGAQDFILLGWNPLTNLVSEQLHVIRRCNDRAFATVEALLNIAQFRLLARVQAVVTLYSQTVATQFVEAGNAPDVSADVELVTENLRRFANFTQDGARAQQLDVVRRFPGVFFEQVHALDDAFFRTGRHGWLGVGLVHHGQVVENVLLLFEHPAHAVLDDHCQFVTVSRVEGAAVRDGRRQNVAVTVFVLQAFAVQRGTAGGAADQETTGAAVASSPCQVADTLETEHRVEDVERNHRLVVAGIRSTGSDEGGHGARFVDAFFENLAFLVFAIEHYLFFIDWLVELADRRVDAQLAEHAFHTEGTGFVRDDRHDALTDFLVLDQLRQDAHESHGGGNFTVARTVKDGLEGIEWRRRQAEALRAALRYEATQRSTTLAQVTGFGAAFFRLVERQGFEFGVLDRDVETVTEVTQAVDIDLLGVVCSVFRFAGAGAITFDGLGQNHGRLTLVVDGFVVGRINLVRIVATTVEFPDLVVGQIGNHCLEFRRVEEVLADERAVLGLVVLVFAVDDFVHTTLQDTVDVLGQQRVPETAPDDFGDVPLSTTEHAFQFLDDLGVAANRAVEALQVAVDDEDQVVELLATGQSDGAQGFRLVGLAVTQEAPDFLLAFRDVTAVFQVLHEACLVNCLDRAKAHRYSRELPEILHQPRVWVRRQAVAVDFLTEVVHLVFGDTAFEERTGIDAWRCVTLEIDQVATVFVGRGLEEVVEADVVQRGAGGEAGDVAAQIRVVQVGFDDHCQCVPAHQRANAAFHEQVARHACFVGDRNRVAVWRSDGVRQLRTTTGGQLAQTGHQVVSAVFAFFVENRFQGVQPFLGFDGIEVLHGLLQGGKASRIGCLSLRLALWADDINSWITGGWDPAACSFTTNRRRFQPSEYRTQ</sequence>
<dbReference type="EMBL" id="RBPV01000514">
    <property type="protein sequence ID" value="RMO48863.1"/>
    <property type="molecule type" value="Genomic_DNA"/>
</dbReference>
<evidence type="ECO:0000313" key="2">
    <source>
        <dbReference type="Proteomes" id="UP000275613"/>
    </source>
</evidence>
<proteinExistence type="predicted"/>
<dbReference type="AlphaFoldDB" id="A0A3M3VVM1"/>
<organism evidence="1 2">
    <name type="scientific">Pseudomonas amygdali pv. eriobotryae</name>
    <dbReference type="NCBI Taxonomy" id="129137"/>
    <lineage>
        <taxon>Bacteria</taxon>
        <taxon>Pseudomonadati</taxon>
        <taxon>Pseudomonadota</taxon>
        <taxon>Gammaproteobacteria</taxon>
        <taxon>Pseudomonadales</taxon>
        <taxon>Pseudomonadaceae</taxon>
        <taxon>Pseudomonas</taxon>
        <taxon>Pseudomonas amygdali</taxon>
    </lineage>
</organism>